<reference evidence="3" key="1">
    <citation type="thesis" date="2020" institute="ProQuest LLC" country="789 East Eisenhower Parkway, Ann Arbor, MI, USA">
        <title>Comparative Genomics and Chromosome Evolution.</title>
        <authorList>
            <person name="Mudd A.B."/>
        </authorList>
    </citation>
    <scope>NUCLEOTIDE SEQUENCE</scope>
    <source>
        <strain evidence="3">HN-11 Male</strain>
        <tissue evidence="3">Kidney and liver</tissue>
    </source>
</reference>
<proteinExistence type="predicted"/>
<protein>
    <recommendedName>
        <fullName evidence="2">TNase-like domain-containing protein</fullName>
    </recommendedName>
</protein>
<dbReference type="SMART" id="SM00318">
    <property type="entry name" value="SNc"/>
    <property type="match status" value="1"/>
</dbReference>
<evidence type="ECO:0000256" key="1">
    <source>
        <dbReference type="SAM" id="Phobius"/>
    </source>
</evidence>
<organism evidence="3 4">
    <name type="scientific">Eleutherodactylus coqui</name>
    <name type="common">Puerto Rican coqui</name>
    <dbReference type="NCBI Taxonomy" id="57060"/>
    <lineage>
        <taxon>Eukaryota</taxon>
        <taxon>Metazoa</taxon>
        <taxon>Chordata</taxon>
        <taxon>Craniata</taxon>
        <taxon>Vertebrata</taxon>
        <taxon>Euteleostomi</taxon>
        <taxon>Amphibia</taxon>
        <taxon>Batrachia</taxon>
        <taxon>Anura</taxon>
        <taxon>Neobatrachia</taxon>
        <taxon>Hyloidea</taxon>
        <taxon>Eleutherodactylidae</taxon>
        <taxon>Eleutherodactylinae</taxon>
        <taxon>Eleutherodactylus</taxon>
        <taxon>Eleutherodactylus</taxon>
    </lineage>
</organism>
<dbReference type="InterPro" id="IPR035437">
    <property type="entry name" value="SNase_OB-fold_sf"/>
</dbReference>
<feature type="transmembrane region" description="Helical" evidence="1">
    <location>
        <begin position="25"/>
        <end position="46"/>
    </location>
</feature>
<comment type="caution">
    <text evidence="3">The sequence shown here is derived from an EMBL/GenBank/DDBJ whole genome shotgun (WGS) entry which is preliminary data.</text>
</comment>
<evidence type="ECO:0000259" key="2">
    <source>
        <dbReference type="SMART" id="SM00318"/>
    </source>
</evidence>
<gene>
    <name evidence="3" type="ORF">GDO78_001823</name>
</gene>
<dbReference type="GO" id="GO:0005615">
    <property type="term" value="C:extracellular space"/>
    <property type="evidence" value="ECO:0007669"/>
    <property type="project" value="TreeGrafter"/>
</dbReference>
<dbReference type="AlphaFoldDB" id="A0A8J6KJI0"/>
<dbReference type="PANTHER" id="PTHR28434:SF1">
    <property type="entry name" value="PROTEIN C3ORF33"/>
    <property type="match status" value="1"/>
</dbReference>
<feature type="domain" description="TNase-like" evidence="2">
    <location>
        <begin position="71"/>
        <end position="210"/>
    </location>
</feature>
<dbReference type="SUPFAM" id="SSF50199">
    <property type="entry name" value="Staphylococcal nuclease"/>
    <property type="match status" value="1"/>
</dbReference>
<evidence type="ECO:0000313" key="3">
    <source>
        <dbReference type="EMBL" id="KAG9494180.1"/>
    </source>
</evidence>
<evidence type="ECO:0000313" key="4">
    <source>
        <dbReference type="Proteomes" id="UP000770717"/>
    </source>
</evidence>
<dbReference type="Gene3D" id="2.40.50.90">
    <property type="match status" value="1"/>
</dbReference>
<keyword evidence="1" id="KW-0472">Membrane</keyword>
<dbReference type="InterPro" id="IPR042421">
    <property type="entry name" value="C3orf33-like"/>
</dbReference>
<sequence length="246" mass="27911">MAPGDGEAADNVISKASRLLDEHLYVVRNISTGLAIAGIVVCARSIRLLTKFTSAKDIPEQFLKRNVKLRGKVVCVTEEAIEIDHVPISLPLLRSFQKRWHGQGSLLVRLAGVELTQDGRIWLQNNLQTSQRLWFQLLNREDSVLDCFIFINRGGFFNDCLNVVLLKEGLGRTAHIRGVHQGPGHHLAFYKRLLRAEVKAQKAGKGLWKQESRLNTLTNKVLSNSIIRHMKQFISVMTKYWKKFTS</sequence>
<keyword evidence="1" id="KW-1133">Transmembrane helix</keyword>
<dbReference type="OrthoDB" id="6220511at2759"/>
<name>A0A8J6KJI0_ELECQ</name>
<keyword evidence="4" id="KW-1185">Reference proteome</keyword>
<keyword evidence="1" id="KW-0812">Transmembrane</keyword>
<accession>A0A8J6KJI0</accession>
<dbReference type="InterPro" id="IPR016071">
    <property type="entry name" value="Staphylococal_nuclease_OB-fold"/>
</dbReference>
<dbReference type="Proteomes" id="UP000770717">
    <property type="component" value="Unassembled WGS sequence"/>
</dbReference>
<dbReference type="EMBL" id="WNTK01000001">
    <property type="protein sequence ID" value="KAG9494180.1"/>
    <property type="molecule type" value="Genomic_DNA"/>
</dbReference>
<dbReference type="PANTHER" id="PTHR28434">
    <property type="entry name" value="PROTEIN C3ORF33"/>
    <property type="match status" value="1"/>
</dbReference>